<evidence type="ECO:0000256" key="2">
    <source>
        <dbReference type="PIRSR" id="PIRSR006232-1"/>
    </source>
</evidence>
<comment type="caution">
    <text evidence="5">The sequence shown here is derived from an EMBL/GenBank/DDBJ whole genome shotgun (WGS) entry which is preliminary data.</text>
</comment>
<evidence type="ECO:0000313" key="6">
    <source>
        <dbReference type="Proteomes" id="UP000444980"/>
    </source>
</evidence>
<name>A0A7M3SU30_9ACTN</name>
<dbReference type="InterPro" id="IPR012093">
    <property type="entry name" value="Pirin"/>
</dbReference>
<feature type="binding site" evidence="2">
    <location>
        <position position="60"/>
    </location>
    <ligand>
        <name>Fe cation</name>
        <dbReference type="ChEBI" id="CHEBI:24875"/>
    </ligand>
</feature>
<comment type="similarity">
    <text evidence="1 3">Belongs to the pirin family.</text>
</comment>
<dbReference type="RefSeq" id="WP_161925661.1">
    <property type="nucleotide sequence ID" value="NZ_BJOU01000001.1"/>
</dbReference>
<evidence type="ECO:0000259" key="4">
    <source>
        <dbReference type="Pfam" id="PF02678"/>
    </source>
</evidence>
<dbReference type="EMBL" id="BJOU01000001">
    <property type="protein sequence ID" value="GED96154.1"/>
    <property type="molecule type" value="Genomic_DNA"/>
</dbReference>
<dbReference type="PANTHER" id="PTHR43212:SF3">
    <property type="entry name" value="QUERCETIN 2,3-DIOXYGENASE"/>
    <property type="match status" value="1"/>
</dbReference>
<keyword evidence="6" id="KW-1185">Reference proteome</keyword>
<dbReference type="OrthoDB" id="321327at2"/>
<dbReference type="InterPro" id="IPR003829">
    <property type="entry name" value="Pirin_N_dom"/>
</dbReference>
<keyword evidence="2" id="KW-0408">Iron</keyword>
<evidence type="ECO:0000256" key="1">
    <source>
        <dbReference type="ARBA" id="ARBA00008416"/>
    </source>
</evidence>
<keyword evidence="2" id="KW-0479">Metal-binding</keyword>
<evidence type="ECO:0000313" key="5">
    <source>
        <dbReference type="EMBL" id="GED96154.1"/>
    </source>
</evidence>
<dbReference type="Gene3D" id="2.60.120.10">
    <property type="entry name" value="Jelly Rolls"/>
    <property type="match status" value="2"/>
</dbReference>
<dbReference type="InterPro" id="IPR014710">
    <property type="entry name" value="RmlC-like_jellyroll"/>
</dbReference>
<feature type="binding site" evidence="2">
    <location>
        <position position="58"/>
    </location>
    <ligand>
        <name>Fe cation</name>
        <dbReference type="ChEBI" id="CHEBI:24875"/>
    </ligand>
</feature>
<dbReference type="CDD" id="cd02910">
    <property type="entry name" value="cupin_Yhhw_N"/>
    <property type="match status" value="1"/>
</dbReference>
<gene>
    <name evidence="5" type="ORF">nbrc107697_01930</name>
</gene>
<dbReference type="InterPro" id="IPR011051">
    <property type="entry name" value="RmlC_Cupin_sf"/>
</dbReference>
<sequence length="251" mass="26918">MGFSVHRAGDRFTTTTDWLSSAHSFSFGDHYDPANTHHGVLLVHNDETLRPGQGFDTHAHRETEIITWVRSGSLVHQDSRGNSGIVYPGLAQRMSAGTGIEHSERNDTWSDDGLRVEGSGLVDVSYVQMWVMPDEPGIDPGYDQADIDSELTAGGLIPVASGDADVDSAIRLANRAATLWVARLQKGGRTVLPGGRYAHVFVTAGELRVEGEVLGVGDAMRAVDLGGTPLVGNGDETSEALIWVMRKGLGE</sequence>
<dbReference type="Proteomes" id="UP000444980">
    <property type="component" value="Unassembled WGS sequence"/>
</dbReference>
<protein>
    <recommendedName>
        <fullName evidence="4">Pirin N-terminal domain-containing protein</fullName>
    </recommendedName>
</protein>
<dbReference type="GO" id="GO:0046872">
    <property type="term" value="F:metal ion binding"/>
    <property type="evidence" value="ECO:0007669"/>
    <property type="project" value="UniProtKB-KW"/>
</dbReference>
<organism evidence="5 6">
    <name type="scientific">Gordonia crocea</name>
    <dbReference type="NCBI Taxonomy" id="589162"/>
    <lineage>
        <taxon>Bacteria</taxon>
        <taxon>Bacillati</taxon>
        <taxon>Actinomycetota</taxon>
        <taxon>Actinomycetes</taxon>
        <taxon>Mycobacteriales</taxon>
        <taxon>Gordoniaceae</taxon>
        <taxon>Gordonia</taxon>
    </lineage>
</organism>
<dbReference type="AlphaFoldDB" id="A0A7M3SU30"/>
<reference evidence="6" key="1">
    <citation type="submission" date="2019-06" db="EMBL/GenBank/DDBJ databases">
        <title>Gordonia isolated from sludge of a wastewater treatment plant.</title>
        <authorList>
            <person name="Tamura T."/>
            <person name="Aoyama K."/>
            <person name="Kang Y."/>
            <person name="Saito S."/>
            <person name="Akiyama N."/>
            <person name="Yazawa K."/>
            <person name="Gonoi T."/>
            <person name="Mikami Y."/>
        </authorList>
    </citation>
    <scope>NUCLEOTIDE SEQUENCE [LARGE SCALE GENOMIC DNA]</scope>
    <source>
        <strain evidence="6">NBRC 107697</strain>
    </source>
</reference>
<comment type="cofactor">
    <cofactor evidence="2">
        <name>Fe cation</name>
        <dbReference type="ChEBI" id="CHEBI:24875"/>
    </cofactor>
    <text evidence="2">Binds 1 Fe cation per subunit.</text>
</comment>
<dbReference type="Pfam" id="PF02678">
    <property type="entry name" value="Pirin"/>
    <property type="match status" value="1"/>
</dbReference>
<proteinExistence type="inferred from homology"/>
<dbReference type="SUPFAM" id="SSF51182">
    <property type="entry name" value="RmlC-like cupins"/>
    <property type="match status" value="1"/>
</dbReference>
<evidence type="ECO:0000256" key="3">
    <source>
        <dbReference type="RuleBase" id="RU003457"/>
    </source>
</evidence>
<dbReference type="PANTHER" id="PTHR43212">
    <property type="entry name" value="QUERCETIN 2,3-DIOXYGENASE"/>
    <property type="match status" value="1"/>
</dbReference>
<feature type="domain" description="Pirin N-terminal" evidence="4">
    <location>
        <begin position="14"/>
        <end position="131"/>
    </location>
</feature>
<dbReference type="PIRSF" id="PIRSF006232">
    <property type="entry name" value="Pirin"/>
    <property type="match status" value="1"/>
</dbReference>
<accession>A0A7M3SU30</accession>
<feature type="binding site" evidence="2">
    <location>
        <position position="102"/>
    </location>
    <ligand>
        <name>Fe cation</name>
        <dbReference type="ChEBI" id="CHEBI:24875"/>
    </ligand>
</feature>
<feature type="binding site" evidence="2">
    <location>
        <position position="104"/>
    </location>
    <ligand>
        <name>Fe cation</name>
        <dbReference type="ChEBI" id="CHEBI:24875"/>
    </ligand>
</feature>